<evidence type="ECO:0000259" key="2">
    <source>
        <dbReference type="PROSITE" id="PS51737"/>
    </source>
</evidence>
<dbReference type="Pfam" id="PF00239">
    <property type="entry name" value="Resolvase"/>
    <property type="match status" value="1"/>
</dbReference>
<dbReference type="GO" id="GO:0003677">
    <property type="term" value="F:DNA binding"/>
    <property type="evidence" value="ECO:0007669"/>
    <property type="project" value="InterPro"/>
</dbReference>
<evidence type="ECO:0000313" key="4">
    <source>
        <dbReference type="Proteomes" id="UP000049855"/>
    </source>
</evidence>
<dbReference type="InterPro" id="IPR025827">
    <property type="entry name" value="Zn_ribbon_recom_dom"/>
</dbReference>
<dbReference type="Gene3D" id="3.40.50.1390">
    <property type="entry name" value="Resolvase, N-terminal catalytic domain"/>
    <property type="match status" value="1"/>
</dbReference>
<dbReference type="InterPro" id="IPR050639">
    <property type="entry name" value="SSR_resolvase"/>
</dbReference>
<dbReference type="InterPro" id="IPR011109">
    <property type="entry name" value="DNA_bind_recombinase_dom"/>
</dbReference>
<evidence type="ECO:0000259" key="1">
    <source>
        <dbReference type="PROSITE" id="PS51736"/>
    </source>
</evidence>
<dbReference type="SMART" id="SM00857">
    <property type="entry name" value="Resolvase"/>
    <property type="match status" value="1"/>
</dbReference>
<name>A0A0U1L6Z8_9FIRM</name>
<dbReference type="SUPFAM" id="SSF53041">
    <property type="entry name" value="Resolvase-like"/>
    <property type="match status" value="1"/>
</dbReference>
<dbReference type="GO" id="GO:0000150">
    <property type="term" value="F:DNA strand exchange activity"/>
    <property type="evidence" value="ECO:0007669"/>
    <property type="project" value="InterPro"/>
</dbReference>
<dbReference type="PANTHER" id="PTHR30461:SF23">
    <property type="entry name" value="DNA RECOMBINASE-RELATED"/>
    <property type="match status" value="1"/>
</dbReference>
<dbReference type="InterPro" id="IPR006119">
    <property type="entry name" value="Resolv_N"/>
</dbReference>
<dbReference type="InterPro" id="IPR036162">
    <property type="entry name" value="Resolvase-like_N_sf"/>
</dbReference>
<reference evidence="4" key="1">
    <citation type="submission" date="2015-03" db="EMBL/GenBank/DDBJ databases">
        <authorList>
            <person name="Nijsse Bart"/>
        </authorList>
    </citation>
    <scope>NUCLEOTIDE SEQUENCE [LARGE SCALE GENOMIC DNA]</scope>
</reference>
<dbReference type="PROSITE" id="PS51736">
    <property type="entry name" value="RECOMBINASES_3"/>
    <property type="match status" value="1"/>
</dbReference>
<dbReference type="PANTHER" id="PTHR30461">
    <property type="entry name" value="DNA-INVERTASE FROM LAMBDOID PROPHAGE"/>
    <property type="match status" value="1"/>
</dbReference>
<feature type="domain" description="Recombinase" evidence="2">
    <location>
        <begin position="174"/>
        <end position="299"/>
    </location>
</feature>
<dbReference type="Pfam" id="PF07508">
    <property type="entry name" value="Recombinase"/>
    <property type="match status" value="1"/>
</dbReference>
<organism evidence="3 4">
    <name type="scientific">Sporomusa ovata</name>
    <dbReference type="NCBI Taxonomy" id="2378"/>
    <lineage>
        <taxon>Bacteria</taxon>
        <taxon>Bacillati</taxon>
        <taxon>Bacillota</taxon>
        <taxon>Negativicutes</taxon>
        <taxon>Selenomonadales</taxon>
        <taxon>Sporomusaceae</taxon>
        <taxon>Sporomusa</taxon>
    </lineage>
</organism>
<dbReference type="EMBL" id="CTRP01000016">
    <property type="protein sequence ID" value="CQR75049.1"/>
    <property type="molecule type" value="Genomic_DNA"/>
</dbReference>
<protein>
    <submittedName>
        <fullName evidence="3">Site-specific recombinase</fullName>
    </submittedName>
</protein>
<evidence type="ECO:0000313" key="3">
    <source>
        <dbReference type="EMBL" id="CQR75049.1"/>
    </source>
</evidence>
<dbReference type="CDD" id="cd00338">
    <property type="entry name" value="Ser_Recombinase"/>
    <property type="match status" value="1"/>
</dbReference>
<gene>
    <name evidence="3" type="ORF">SpAn4DRAFT_4413</name>
</gene>
<dbReference type="Proteomes" id="UP000049855">
    <property type="component" value="Unassembled WGS sequence"/>
</dbReference>
<keyword evidence="4" id="KW-1185">Reference proteome</keyword>
<dbReference type="PROSITE" id="PS51737">
    <property type="entry name" value="RECOMBINASE_DNA_BIND"/>
    <property type="match status" value="1"/>
</dbReference>
<dbReference type="RefSeq" id="WP_021171272.1">
    <property type="nucleotide sequence ID" value="NZ_CTRP01000016.1"/>
</dbReference>
<accession>A0A0U1L6Z8</accession>
<dbReference type="Gene3D" id="3.90.1750.20">
    <property type="entry name" value="Putative Large Serine Recombinase, Chain B, Domain 2"/>
    <property type="match status" value="1"/>
</dbReference>
<dbReference type="InterPro" id="IPR038109">
    <property type="entry name" value="DNA_bind_recomb_sf"/>
</dbReference>
<proteinExistence type="predicted"/>
<feature type="domain" description="Resolvase/invertase-type recombinase catalytic" evidence="1">
    <location>
        <begin position="18"/>
        <end position="165"/>
    </location>
</feature>
<sequence>MRVRIIEPIKSPELKRKRVCAYARVSTASDAQGESLENQTIYYQSLIESNPEYEYVGVFADQGITGTKGERPAFQEMLALAREQKIDLILTKSISRFARNTTIVLELVRELKNLDVEIVFEKENISTMNGDGEIMLTVLSSFAQEESKSASDNIKWRYRRKFEKGELAINATRFLGYDKDEYGDLVINPMQAEIVERIFNDYISGMGTFVIAKELNAEGVLTVAGGQWHPSTVLNILKNEKYKGAAKLQKTYIKDHLTKKKCINHGEVDSYFIEDNHSPIVTREMWEEAQQVMLQRAEAKGNMADAKEKYQNRYLLTGMLFCSKCGAPLRRRVWNSKYASKKIVWQCSTYIIEGKKSCPGTVIEDITVSKLTIKQKTVVEEVIKHGQKYYRYSGKS</sequence>
<dbReference type="Pfam" id="PF13408">
    <property type="entry name" value="Zn_ribbon_recom"/>
    <property type="match status" value="1"/>
</dbReference>
<dbReference type="AlphaFoldDB" id="A0A0U1L6Z8"/>